<dbReference type="RefSeq" id="WP_066082560.1">
    <property type="nucleotide sequence ID" value="NZ_FRDK01000008.1"/>
</dbReference>
<evidence type="ECO:0000313" key="2">
    <source>
        <dbReference type="EMBL" id="OAB25694.1"/>
    </source>
</evidence>
<evidence type="ECO:0000313" key="3">
    <source>
        <dbReference type="Proteomes" id="UP000077164"/>
    </source>
</evidence>
<comment type="caution">
    <text evidence="2">The sequence shown here is derived from an EMBL/GenBank/DDBJ whole genome shotgun (WGS) entry which is preliminary data.</text>
</comment>
<name>A0A167ULU2_9FLAO</name>
<evidence type="ECO:0008006" key="4">
    <source>
        <dbReference type="Google" id="ProtNLM"/>
    </source>
</evidence>
<keyword evidence="3" id="KW-1185">Reference proteome</keyword>
<reference evidence="2 3" key="1">
    <citation type="submission" date="2016-03" db="EMBL/GenBank/DDBJ databases">
        <title>Draft genome sequence of Flavobacterium fryxellicola DSM 16209.</title>
        <authorList>
            <person name="Shin S.-K."/>
            <person name="Yi H."/>
        </authorList>
    </citation>
    <scope>NUCLEOTIDE SEQUENCE [LARGE SCALE GENOMIC DNA]</scope>
    <source>
        <strain evidence="2 3">DSM 16209</strain>
    </source>
</reference>
<sequence length="204" mass="23621">MFRSVFFILFICCLSMLSFAQVKNRDVQVGFAYGLGTEFENKNYSYTNHYYKLQFYFEVKETKKVSYQILIQPELNFATHQLLNLYFIEPDEPDYIKKRERYTKLKDIKEYVLNLGFLVRKPLSNQASLYALGSVGPMITDTETERLSKGFAFADVIALGVTFKINRITVDLRPSIRHVSNAGLQKKNSGYTTKNIDLGFLLVL</sequence>
<dbReference type="AlphaFoldDB" id="A0A167ULU2"/>
<organism evidence="2 3">
    <name type="scientific">Flavobacterium fryxellicola</name>
    <dbReference type="NCBI Taxonomy" id="249352"/>
    <lineage>
        <taxon>Bacteria</taxon>
        <taxon>Pseudomonadati</taxon>
        <taxon>Bacteroidota</taxon>
        <taxon>Flavobacteriia</taxon>
        <taxon>Flavobacteriales</taxon>
        <taxon>Flavobacteriaceae</taxon>
        <taxon>Flavobacterium</taxon>
    </lineage>
</organism>
<proteinExistence type="predicted"/>
<gene>
    <name evidence="2" type="ORF">FBFR_14420</name>
</gene>
<protein>
    <recommendedName>
        <fullName evidence="4">Lipid A 3-O-deacylase</fullName>
    </recommendedName>
</protein>
<keyword evidence="1" id="KW-0732">Signal</keyword>
<evidence type="ECO:0000256" key="1">
    <source>
        <dbReference type="SAM" id="SignalP"/>
    </source>
</evidence>
<accession>A0A167ULU2</accession>
<dbReference type="EMBL" id="LVJE01000044">
    <property type="protein sequence ID" value="OAB25694.1"/>
    <property type="molecule type" value="Genomic_DNA"/>
</dbReference>
<dbReference type="Gene3D" id="2.40.160.20">
    <property type="match status" value="1"/>
</dbReference>
<dbReference type="Pfam" id="PF09411">
    <property type="entry name" value="PagL"/>
    <property type="match status" value="1"/>
</dbReference>
<feature type="chain" id="PRO_5007893068" description="Lipid A 3-O-deacylase" evidence="1">
    <location>
        <begin position="21"/>
        <end position="204"/>
    </location>
</feature>
<dbReference type="InterPro" id="IPR018550">
    <property type="entry name" value="Lipid-A_deacylase-rel"/>
</dbReference>
<dbReference type="OrthoDB" id="1200606at2"/>
<dbReference type="Proteomes" id="UP000077164">
    <property type="component" value="Unassembled WGS sequence"/>
</dbReference>
<feature type="signal peptide" evidence="1">
    <location>
        <begin position="1"/>
        <end position="20"/>
    </location>
</feature>